<dbReference type="InterPro" id="IPR057495">
    <property type="entry name" value="AAA_lid_BCS1"/>
</dbReference>
<dbReference type="PROSITE" id="PS00674">
    <property type="entry name" value="AAA"/>
    <property type="match status" value="1"/>
</dbReference>
<evidence type="ECO:0000256" key="4">
    <source>
        <dbReference type="ARBA" id="ARBA00022741"/>
    </source>
</evidence>
<keyword evidence="5" id="KW-0999">Mitochondrion inner membrane</keyword>
<keyword evidence="4" id="KW-0547">Nucleotide-binding</keyword>
<dbReference type="Pfam" id="PF08740">
    <property type="entry name" value="BCS1_N"/>
    <property type="match status" value="1"/>
</dbReference>
<dbReference type="Gene3D" id="3.40.50.300">
    <property type="entry name" value="P-loop containing nucleotide triphosphate hydrolases"/>
    <property type="match status" value="1"/>
</dbReference>
<proteinExistence type="inferred from homology"/>
<accession>A0A135UIQ9</accession>
<comment type="catalytic activity">
    <reaction evidence="11">
        <text>ATP + H2O = ADP + phosphate + H(+)</text>
        <dbReference type="Rhea" id="RHEA:13065"/>
        <dbReference type="ChEBI" id="CHEBI:15377"/>
        <dbReference type="ChEBI" id="CHEBI:15378"/>
        <dbReference type="ChEBI" id="CHEBI:30616"/>
        <dbReference type="ChEBI" id="CHEBI:43474"/>
        <dbReference type="ChEBI" id="CHEBI:456216"/>
    </reaction>
    <physiologicalReaction direction="left-to-right" evidence="11">
        <dbReference type="Rhea" id="RHEA:13066"/>
    </physiologicalReaction>
</comment>
<keyword evidence="10" id="KW-0472">Membrane</keyword>
<feature type="domain" description="AAA+ ATPase" evidence="14">
    <location>
        <begin position="429"/>
        <end position="618"/>
    </location>
</feature>
<feature type="compositionally biased region" description="Low complexity" evidence="12">
    <location>
        <begin position="666"/>
        <end position="697"/>
    </location>
</feature>
<evidence type="ECO:0000256" key="8">
    <source>
        <dbReference type="ARBA" id="ARBA00022989"/>
    </source>
</evidence>
<dbReference type="InterPro" id="IPR050747">
    <property type="entry name" value="Mitochondrial_chaperone_BCS1"/>
</dbReference>
<evidence type="ECO:0008006" key="18">
    <source>
        <dbReference type="Google" id="ProtNLM"/>
    </source>
</evidence>
<dbReference type="Pfam" id="PF00004">
    <property type="entry name" value="AAA"/>
    <property type="match status" value="2"/>
</dbReference>
<sequence>MKFTTVLFALGVVGVQSMQLISEDPLCKYEKLSVEAWYNCNDANGGSDPYKDSDCDMPCARAGRNEGGKFKHAQRQGNDRLTSSGCLYKQAGVCIYLVVLYPIATKMIDLGKMDFSTLFKGNLTAMAENMTGGRGGYGAGNSNKMMESLLPMLGGQFNPVVRSLMLLYQMIGSNLGIDPTLILTLAGFFWAANRVVRQAYGAVFRLIQDNFMSSIHVSSTDEIYTHMMKWLALQPLMASSRSLTAETVSKTAWEEEEELEALQTRTIAGSGSGATEFLNFSNQEAKAPPRYVPAVGVHGFWYKKRYFRLHRKQQSVFDGESNYGTFRKEEDLIVSCFGRNPEPIKELLRFVKEFYYQDHYARTTIKRPSPAPMRRYGGRYNWSQVANRPVRPMRTVVLDPRQKAQVMADMNEYLHPATPRWYANRGIPLRRGYLFYGPPGTGKTSLSFALAGVFWLDIFVISLLEPTLTEEDLGTLFNSLPRRCVVLLEDIDTAGLARVEDETETDAAGGGAPNGTKDGDSKPSDKKNDGTKDESSKKTSSTTNKDDWKVSDLARALKKEAKDDKKGISLSGLLNAIDGVASQEGRILVMTTNKPESLDEALIRPGRVDLQVGFTNATPAQATELFQRMYEADGASPAKRVDGHVAPPTNPAPPLVMNGKGSACGSSSSSSPSTPLPSQSSFSSPAEKPPASSSSPETDAPADAEKKKRHEFDGEELGRIADEFGALIPDGLFSPAEIQGFLLKRKKDPRRALRETAAWVEGMRQQKENKTKVLRVQ</sequence>
<evidence type="ECO:0000259" key="14">
    <source>
        <dbReference type="SMART" id="SM00382"/>
    </source>
</evidence>
<feature type="chain" id="PRO_5007804900" description="Mitochondrial chaperone bcs1" evidence="13">
    <location>
        <begin position="18"/>
        <end position="777"/>
    </location>
</feature>
<evidence type="ECO:0000256" key="10">
    <source>
        <dbReference type="ARBA" id="ARBA00023136"/>
    </source>
</evidence>
<dbReference type="GO" id="GO:0005743">
    <property type="term" value="C:mitochondrial inner membrane"/>
    <property type="evidence" value="ECO:0007669"/>
    <property type="project" value="UniProtKB-SubCell"/>
</dbReference>
<feature type="compositionally biased region" description="Basic and acidic residues" evidence="12">
    <location>
        <begin position="703"/>
        <end position="716"/>
    </location>
</feature>
<evidence type="ECO:0000313" key="17">
    <source>
        <dbReference type="Proteomes" id="UP000070054"/>
    </source>
</evidence>
<dbReference type="SUPFAM" id="SSF52540">
    <property type="entry name" value="P-loop containing nucleoside triphosphate hydrolases"/>
    <property type="match status" value="1"/>
</dbReference>
<dbReference type="Proteomes" id="UP000070054">
    <property type="component" value="Unassembled WGS sequence"/>
</dbReference>
<keyword evidence="6" id="KW-0378">Hydrolase</keyword>
<comment type="caution">
    <text evidence="16">The sequence shown here is derived from an EMBL/GenBank/DDBJ whole genome shotgun (WGS) entry which is preliminary data.</text>
</comment>
<reference evidence="16 17" key="1">
    <citation type="submission" date="2014-02" db="EMBL/GenBank/DDBJ databases">
        <title>The genome sequence of Colletotrichum nymphaeae SA-01.</title>
        <authorList>
            <person name="Baroncelli R."/>
            <person name="Thon M.R."/>
        </authorList>
    </citation>
    <scope>NUCLEOTIDE SEQUENCE [LARGE SCALE GENOMIC DNA]</scope>
    <source>
        <strain evidence="16 17">SA-01</strain>
    </source>
</reference>
<dbReference type="EMBL" id="JEMN01000524">
    <property type="protein sequence ID" value="KXH60300.1"/>
    <property type="molecule type" value="Genomic_DNA"/>
</dbReference>
<dbReference type="OrthoDB" id="10251412at2759"/>
<evidence type="ECO:0000256" key="12">
    <source>
        <dbReference type="SAM" id="MobiDB-lite"/>
    </source>
</evidence>
<feature type="compositionally biased region" description="Basic and acidic residues" evidence="12">
    <location>
        <begin position="517"/>
        <end position="537"/>
    </location>
</feature>
<dbReference type="InterPro" id="IPR003959">
    <property type="entry name" value="ATPase_AAA_core"/>
</dbReference>
<dbReference type="Pfam" id="PF25426">
    <property type="entry name" value="AAA_lid_BCS1"/>
    <property type="match status" value="1"/>
</dbReference>
<keyword evidence="3" id="KW-0812">Transmembrane</keyword>
<dbReference type="SMART" id="SM00382">
    <property type="entry name" value="AAA"/>
    <property type="match status" value="1"/>
</dbReference>
<keyword evidence="13" id="KW-0732">Signal</keyword>
<evidence type="ECO:0000256" key="11">
    <source>
        <dbReference type="ARBA" id="ARBA00048778"/>
    </source>
</evidence>
<gene>
    <name evidence="16" type="ORF">CNYM01_01582</name>
</gene>
<name>A0A135UIQ9_9PEZI</name>
<keyword evidence="8" id="KW-1133">Transmembrane helix</keyword>
<organism evidence="16 17">
    <name type="scientific">Colletotrichum nymphaeae SA-01</name>
    <dbReference type="NCBI Taxonomy" id="1460502"/>
    <lineage>
        <taxon>Eukaryota</taxon>
        <taxon>Fungi</taxon>
        <taxon>Dikarya</taxon>
        <taxon>Ascomycota</taxon>
        <taxon>Pezizomycotina</taxon>
        <taxon>Sordariomycetes</taxon>
        <taxon>Hypocreomycetidae</taxon>
        <taxon>Glomerellales</taxon>
        <taxon>Glomerellaceae</taxon>
        <taxon>Colletotrichum</taxon>
        <taxon>Colletotrichum acutatum species complex</taxon>
    </lineage>
</organism>
<evidence type="ECO:0000256" key="5">
    <source>
        <dbReference type="ARBA" id="ARBA00022792"/>
    </source>
</evidence>
<dbReference type="InterPro" id="IPR027417">
    <property type="entry name" value="P-loop_NTPase"/>
</dbReference>
<protein>
    <recommendedName>
        <fullName evidence="18">Mitochondrial chaperone bcs1</fullName>
    </recommendedName>
</protein>
<keyword evidence="9" id="KW-0496">Mitochondrion</keyword>
<feature type="region of interest" description="Disordered" evidence="12">
    <location>
        <begin position="499"/>
        <end position="545"/>
    </location>
</feature>
<dbReference type="InterPro" id="IPR003960">
    <property type="entry name" value="ATPase_AAA_CS"/>
</dbReference>
<comment type="similarity">
    <text evidence="2">Belongs to the AAA ATPase family. BCS1 subfamily.</text>
</comment>
<evidence type="ECO:0000313" key="16">
    <source>
        <dbReference type="EMBL" id="KXH60300.1"/>
    </source>
</evidence>
<comment type="subcellular location">
    <subcellularLocation>
        <location evidence="1">Mitochondrion inner membrane</location>
        <topology evidence="1">Single-pass membrane protein</topology>
    </subcellularLocation>
</comment>
<dbReference type="AlphaFoldDB" id="A0A135UIQ9"/>
<dbReference type="GO" id="GO:0016887">
    <property type="term" value="F:ATP hydrolysis activity"/>
    <property type="evidence" value="ECO:0007669"/>
    <property type="project" value="InterPro"/>
</dbReference>
<dbReference type="PANTHER" id="PTHR23070">
    <property type="entry name" value="BCS1 AAA-TYPE ATPASE"/>
    <property type="match status" value="1"/>
</dbReference>
<evidence type="ECO:0000259" key="15">
    <source>
        <dbReference type="SMART" id="SM01024"/>
    </source>
</evidence>
<feature type="signal peptide" evidence="13">
    <location>
        <begin position="1"/>
        <end position="17"/>
    </location>
</feature>
<keyword evidence="17" id="KW-1185">Reference proteome</keyword>
<evidence type="ECO:0000256" key="3">
    <source>
        <dbReference type="ARBA" id="ARBA00022692"/>
    </source>
</evidence>
<dbReference type="InterPro" id="IPR003593">
    <property type="entry name" value="AAA+_ATPase"/>
</dbReference>
<evidence type="ECO:0000256" key="6">
    <source>
        <dbReference type="ARBA" id="ARBA00022801"/>
    </source>
</evidence>
<evidence type="ECO:0000256" key="13">
    <source>
        <dbReference type="SAM" id="SignalP"/>
    </source>
</evidence>
<evidence type="ECO:0000256" key="2">
    <source>
        <dbReference type="ARBA" id="ARBA00007448"/>
    </source>
</evidence>
<dbReference type="GO" id="GO:0005524">
    <property type="term" value="F:ATP binding"/>
    <property type="evidence" value="ECO:0007669"/>
    <property type="project" value="UniProtKB-KW"/>
</dbReference>
<evidence type="ECO:0000256" key="1">
    <source>
        <dbReference type="ARBA" id="ARBA00004434"/>
    </source>
</evidence>
<feature type="domain" description="BCS1 N-terminal" evidence="15">
    <location>
        <begin position="183"/>
        <end position="396"/>
    </location>
</feature>
<evidence type="ECO:0000256" key="9">
    <source>
        <dbReference type="ARBA" id="ARBA00023128"/>
    </source>
</evidence>
<dbReference type="SMART" id="SM01024">
    <property type="entry name" value="BCS1_N"/>
    <property type="match status" value="1"/>
</dbReference>
<keyword evidence="7" id="KW-0067">ATP-binding</keyword>
<feature type="region of interest" description="Disordered" evidence="12">
    <location>
        <begin position="636"/>
        <end position="716"/>
    </location>
</feature>
<evidence type="ECO:0000256" key="7">
    <source>
        <dbReference type="ARBA" id="ARBA00022840"/>
    </source>
</evidence>
<dbReference type="InterPro" id="IPR014851">
    <property type="entry name" value="BCS1_N"/>
</dbReference>